<organism evidence="2 3">
    <name type="scientific">Muraenolepis orangiensis</name>
    <name type="common">Patagonian moray cod</name>
    <dbReference type="NCBI Taxonomy" id="630683"/>
    <lineage>
        <taxon>Eukaryota</taxon>
        <taxon>Metazoa</taxon>
        <taxon>Chordata</taxon>
        <taxon>Craniata</taxon>
        <taxon>Vertebrata</taxon>
        <taxon>Euteleostomi</taxon>
        <taxon>Actinopterygii</taxon>
        <taxon>Neopterygii</taxon>
        <taxon>Teleostei</taxon>
        <taxon>Neoteleostei</taxon>
        <taxon>Acanthomorphata</taxon>
        <taxon>Zeiogadaria</taxon>
        <taxon>Gadariae</taxon>
        <taxon>Gadiformes</taxon>
        <taxon>Muraenolepidoidei</taxon>
        <taxon>Muraenolepididae</taxon>
        <taxon>Muraenolepis</taxon>
    </lineage>
</organism>
<evidence type="ECO:0000256" key="1">
    <source>
        <dbReference type="SAM" id="MobiDB-lite"/>
    </source>
</evidence>
<evidence type="ECO:0000313" key="3">
    <source>
        <dbReference type="Proteomes" id="UP001148018"/>
    </source>
</evidence>
<keyword evidence="3" id="KW-1185">Reference proteome</keyword>
<proteinExistence type="predicted"/>
<protein>
    <submittedName>
        <fullName evidence="2">Uncharacterized protein</fullName>
    </submittedName>
</protein>
<name>A0A9Q0DLP5_9TELE</name>
<feature type="compositionally biased region" description="Low complexity" evidence="1">
    <location>
        <begin position="118"/>
        <end position="128"/>
    </location>
</feature>
<gene>
    <name evidence="2" type="ORF">NHX12_010672</name>
</gene>
<reference evidence="2" key="1">
    <citation type="submission" date="2022-07" db="EMBL/GenBank/DDBJ databases">
        <title>Chromosome-level genome of Muraenolepis orangiensis.</title>
        <authorList>
            <person name="Kim J."/>
        </authorList>
    </citation>
    <scope>NUCLEOTIDE SEQUENCE</scope>
    <source>
        <strain evidence="2">KU_S4_2022</strain>
        <tissue evidence="2">Muscle</tissue>
    </source>
</reference>
<evidence type="ECO:0000313" key="2">
    <source>
        <dbReference type="EMBL" id="KAJ3589831.1"/>
    </source>
</evidence>
<comment type="caution">
    <text evidence="2">The sequence shown here is derived from an EMBL/GenBank/DDBJ whole genome shotgun (WGS) entry which is preliminary data.</text>
</comment>
<feature type="region of interest" description="Disordered" evidence="1">
    <location>
        <begin position="1"/>
        <end position="128"/>
    </location>
</feature>
<accession>A0A9Q0DLP5</accession>
<dbReference type="OrthoDB" id="8951478at2759"/>
<dbReference type="Proteomes" id="UP001148018">
    <property type="component" value="Unassembled WGS sequence"/>
</dbReference>
<dbReference type="EMBL" id="JANIIK010000115">
    <property type="protein sequence ID" value="KAJ3589831.1"/>
    <property type="molecule type" value="Genomic_DNA"/>
</dbReference>
<dbReference type="AlphaFoldDB" id="A0A9Q0DLP5"/>
<sequence>MAEIPRRGSRVYQLFPESPSLTDPEGGPCSGEEMVYHRERLPSIVLEPTEQCDDEGEESRSAEGGQKDQQGGDGASGGQEARELQEEMEGSSVRKSSIGPVQSPMSSSRLTPPPSPTSPEAAPPCLRS</sequence>